<dbReference type="Proteomes" id="UP000189475">
    <property type="component" value="Unassembled WGS sequence"/>
</dbReference>
<evidence type="ECO:0000313" key="17">
    <source>
        <dbReference type="Proteomes" id="UP000189475"/>
    </source>
</evidence>
<accession>A0A1R4B306</accession>
<evidence type="ECO:0000256" key="5">
    <source>
        <dbReference type="ARBA" id="ARBA00050607"/>
    </source>
</evidence>
<dbReference type="EMBL" id="FUFT01000002">
    <property type="protein sequence ID" value="SJL83285.1"/>
    <property type="molecule type" value="Genomic_DNA"/>
</dbReference>
<dbReference type="GO" id="GO:0008914">
    <property type="term" value="F:leucyl-tRNA--protein transferase activity"/>
    <property type="evidence" value="ECO:0007669"/>
    <property type="project" value="UniProtKB-UniRule"/>
</dbReference>
<evidence type="ECO:0000256" key="11">
    <source>
        <dbReference type="ARBA" id="ARBA00074372"/>
    </source>
</evidence>
<dbReference type="AlphaFoldDB" id="A0A1R4B306"/>
<dbReference type="FunFam" id="3.30.70.3550:FF:000001">
    <property type="entry name" value="Leucyl/phenylalanyl-tRNA--protein transferase"/>
    <property type="match status" value="1"/>
</dbReference>
<keyword evidence="2 15" id="KW-0963">Cytoplasm</keyword>
<evidence type="ECO:0000256" key="6">
    <source>
        <dbReference type="ARBA" id="ARBA00050652"/>
    </source>
</evidence>
<keyword evidence="17" id="KW-1185">Reference proteome</keyword>
<evidence type="ECO:0000256" key="1">
    <source>
        <dbReference type="ARBA" id="ARBA00004496"/>
    </source>
</evidence>
<proteinExistence type="inferred from homology"/>
<dbReference type="InterPro" id="IPR042203">
    <property type="entry name" value="Leu/Phe-tRNA_Trfase_C"/>
</dbReference>
<comment type="catalytic activity">
    <reaction evidence="7 15">
        <text>N-terminal L-lysyl-[protein] + L-leucyl-tRNA(Leu) = N-terminal L-leucyl-L-lysyl-[protein] + tRNA(Leu) + H(+)</text>
        <dbReference type="Rhea" id="RHEA:12340"/>
        <dbReference type="Rhea" id="RHEA-COMP:9613"/>
        <dbReference type="Rhea" id="RHEA-COMP:9622"/>
        <dbReference type="Rhea" id="RHEA-COMP:12670"/>
        <dbReference type="Rhea" id="RHEA-COMP:12671"/>
        <dbReference type="ChEBI" id="CHEBI:15378"/>
        <dbReference type="ChEBI" id="CHEBI:65249"/>
        <dbReference type="ChEBI" id="CHEBI:78442"/>
        <dbReference type="ChEBI" id="CHEBI:78494"/>
        <dbReference type="ChEBI" id="CHEBI:133043"/>
        <dbReference type="EC" id="2.3.2.6"/>
    </reaction>
</comment>
<evidence type="ECO:0000256" key="14">
    <source>
        <dbReference type="ARBA" id="ARBA00083640"/>
    </source>
</evidence>
<evidence type="ECO:0000256" key="13">
    <source>
        <dbReference type="ARBA" id="ARBA00077165"/>
    </source>
</evidence>
<comment type="catalytic activity">
    <reaction evidence="6 15">
        <text>N-terminal L-arginyl-[protein] + L-leucyl-tRNA(Leu) = N-terminal L-leucyl-L-arginyl-[protein] + tRNA(Leu) + H(+)</text>
        <dbReference type="Rhea" id="RHEA:50416"/>
        <dbReference type="Rhea" id="RHEA-COMP:9613"/>
        <dbReference type="Rhea" id="RHEA-COMP:9622"/>
        <dbReference type="Rhea" id="RHEA-COMP:12672"/>
        <dbReference type="Rhea" id="RHEA-COMP:12673"/>
        <dbReference type="ChEBI" id="CHEBI:15378"/>
        <dbReference type="ChEBI" id="CHEBI:64719"/>
        <dbReference type="ChEBI" id="CHEBI:78442"/>
        <dbReference type="ChEBI" id="CHEBI:78494"/>
        <dbReference type="ChEBI" id="CHEBI:133044"/>
        <dbReference type="EC" id="2.3.2.6"/>
    </reaction>
</comment>
<dbReference type="GO" id="GO:0030163">
    <property type="term" value="P:protein catabolic process"/>
    <property type="evidence" value="ECO:0007669"/>
    <property type="project" value="UniProtKB-UniRule"/>
</dbReference>
<keyword evidence="4 15" id="KW-0012">Acyltransferase</keyword>
<evidence type="ECO:0000256" key="12">
    <source>
        <dbReference type="ARBA" id="ARBA00077136"/>
    </source>
</evidence>
<name>A0A1R4B306_9VIBR</name>
<dbReference type="InterPro" id="IPR016181">
    <property type="entry name" value="Acyl_CoA_acyltransferase"/>
</dbReference>
<evidence type="ECO:0000256" key="8">
    <source>
        <dbReference type="ARBA" id="ARBA00054043"/>
    </source>
</evidence>
<dbReference type="SUPFAM" id="SSF55729">
    <property type="entry name" value="Acyl-CoA N-acyltransferases (Nat)"/>
    <property type="match status" value="1"/>
</dbReference>
<dbReference type="STRING" id="1918946.VPAL9027_01249"/>
<evidence type="ECO:0000256" key="3">
    <source>
        <dbReference type="ARBA" id="ARBA00022679"/>
    </source>
</evidence>
<dbReference type="Gene3D" id="3.40.630.70">
    <property type="entry name" value="Leucyl/phenylalanyl-tRNA-protein transferase, C-terminal domain"/>
    <property type="match status" value="1"/>
</dbReference>
<protein>
    <recommendedName>
        <fullName evidence="11 15">Leucyl/phenylalanyl-tRNA--protein transferase</fullName>
        <ecNumber evidence="10 15">2.3.2.6</ecNumber>
    </recommendedName>
    <alternativeName>
        <fullName evidence="12 15">L/F-transferase</fullName>
    </alternativeName>
    <alternativeName>
        <fullName evidence="13 15">Leucyltransferase</fullName>
    </alternativeName>
    <alternativeName>
        <fullName evidence="14 15">Phenyalanyltransferase</fullName>
    </alternativeName>
</protein>
<dbReference type="Gene3D" id="3.30.70.3550">
    <property type="entry name" value="Leucyl/phenylalanyl-tRNA-protein transferase, N-terminal domain"/>
    <property type="match status" value="1"/>
</dbReference>
<evidence type="ECO:0000256" key="15">
    <source>
        <dbReference type="HAMAP-Rule" id="MF_00688"/>
    </source>
</evidence>
<evidence type="ECO:0000256" key="2">
    <source>
        <dbReference type="ARBA" id="ARBA00022490"/>
    </source>
</evidence>
<reference evidence="16 17" key="1">
    <citation type="submission" date="2017-02" db="EMBL/GenBank/DDBJ databases">
        <authorList>
            <person name="Peterson S.W."/>
        </authorList>
    </citation>
    <scope>NUCLEOTIDE SEQUENCE [LARGE SCALE GENOMIC DNA]</scope>
    <source>
        <strain evidence="16 17">CECT 9027</strain>
    </source>
</reference>
<evidence type="ECO:0000256" key="9">
    <source>
        <dbReference type="ARBA" id="ARBA00061535"/>
    </source>
</evidence>
<dbReference type="GO" id="GO:0005737">
    <property type="term" value="C:cytoplasm"/>
    <property type="evidence" value="ECO:0007669"/>
    <property type="project" value="UniProtKB-SubCell"/>
</dbReference>
<dbReference type="Pfam" id="PF03588">
    <property type="entry name" value="Leu_Phe_trans"/>
    <property type="match status" value="1"/>
</dbReference>
<dbReference type="PANTHER" id="PTHR30098">
    <property type="entry name" value="LEUCYL/PHENYLALANYL-TRNA--PROTEIN TRANSFERASE"/>
    <property type="match status" value="1"/>
</dbReference>
<dbReference type="PANTHER" id="PTHR30098:SF2">
    <property type="entry name" value="LEUCYL_PHENYLALANYL-TRNA--PROTEIN TRANSFERASE"/>
    <property type="match status" value="1"/>
</dbReference>
<sequence length="251" mass="28262">MDNGLCMTIYLTELAPDDYTFPAPHDALDEPNGLLAIGGDLHPQRLVAAYRSGIFPWYGPGEPILWWSPAPRAVFNTKTFKPSKSLKKFHKKSNYTVSLNRATSQVIEFCAAVRPASETWLNDDMRHAYQQLALQGNCHSVEVWLDGELIGGLYGIMIGQIFCGESMFSLRDNASKIALWHFCEYFQQLGGQWIDCQVMNPHLASLGAQELSREQFLEILLCLRDNAIDSQYLQPRWLTHSTTSISDKGSS</sequence>
<evidence type="ECO:0000313" key="16">
    <source>
        <dbReference type="EMBL" id="SJL83285.1"/>
    </source>
</evidence>
<keyword evidence="3 15" id="KW-0808">Transferase</keyword>
<evidence type="ECO:0000256" key="4">
    <source>
        <dbReference type="ARBA" id="ARBA00023315"/>
    </source>
</evidence>
<evidence type="ECO:0000256" key="7">
    <source>
        <dbReference type="ARBA" id="ARBA00051538"/>
    </source>
</evidence>
<dbReference type="EC" id="2.3.2.6" evidence="10 15"/>
<evidence type="ECO:0000256" key="10">
    <source>
        <dbReference type="ARBA" id="ARBA00066767"/>
    </source>
</evidence>
<comment type="function">
    <text evidence="8 15">Functions in the N-end rule pathway of protein degradation where it conjugates Leu, Phe and, less efficiently, Met from aminoacyl-tRNAs to the N-termini of proteins containing an N-terminal arginine or lysine.</text>
</comment>
<organism evidence="16 17">
    <name type="scientific">Vibrio palustris</name>
    <dbReference type="NCBI Taxonomy" id="1918946"/>
    <lineage>
        <taxon>Bacteria</taxon>
        <taxon>Pseudomonadati</taxon>
        <taxon>Pseudomonadota</taxon>
        <taxon>Gammaproteobacteria</taxon>
        <taxon>Vibrionales</taxon>
        <taxon>Vibrionaceae</taxon>
        <taxon>Vibrio</taxon>
    </lineage>
</organism>
<gene>
    <name evidence="15 16" type="primary">aat</name>
    <name evidence="16" type="ORF">VPAL9027_01249</name>
</gene>
<dbReference type="HAMAP" id="MF_00688">
    <property type="entry name" value="Leu_Phe_trans"/>
    <property type="match status" value="1"/>
</dbReference>
<dbReference type="InterPro" id="IPR004616">
    <property type="entry name" value="Leu/Phe-tRNA_Trfase"/>
</dbReference>
<comment type="similarity">
    <text evidence="9 15">Belongs to the L/F-transferase family.</text>
</comment>
<dbReference type="NCBIfam" id="TIGR00667">
    <property type="entry name" value="aat"/>
    <property type="match status" value="1"/>
</dbReference>
<dbReference type="InterPro" id="IPR042221">
    <property type="entry name" value="Leu/Phe-tRNA_Trfase_N"/>
</dbReference>
<comment type="subcellular location">
    <subcellularLocation>
        <location evidence="1 15">Cytoplasm</location>
    </subcellularLocation>
</comment>
<comment type="catalytic activity">
    <reaction evidence="5 15">
        <text>L-phenylalanyl-tRNA(Phe) + an N-terminal L-alpha-aminoacyl-[protein] = an N-terminal L-phenylalanyl-L-alpha-aminoacyl-[protein] + tRNA(Phe)</text>
        <dbReference type="Rhea" id="RHEA:43632"/>
        <dbReference type="Rhea" id="RHEA-COMP:9668"/>
        <dbReference type="Rhea" id="RHEA-COMP:9699"/>
        <dbReference type="Rhea" id="RHEA-COMP:10636"/>
        <dbReference type="Rhea" id="RHEA-COMP:10637"/>
        <dbReference type="ChEBI" id="CHEBI:78442"/>
        <dbReference type="ChEBI" id="CHEBI:78531"/>
        <dbReference type="ChEBI" id="CHEBI:78597"/>
        <dbReference type="ChEBI" id="CHEBI:83561"/>
        <dbReference type="EC" id="2.3.2.6"/>
    </reaction>
</comment>